<comment type="caution">
    <text evidence="2">The sequence shown here is derived from an EMBL/GenBank/DDBJ whole genome shotgun (WGS) entry which is preliminary data.</text>
</comment>
<dbReference type="InterPro" id="IPR045851">
    <property type="entry name" value="AMP-bd_C_sf"/>
</dbReference>
<dbReference type="Proteomes" id="UP001529255">
    <property type="component" value="Unassembled WGS sequence"/>
</dbReference>
<dbReference type="RefSeq" id="WP_285955397.1">
    <property type="nucleotide sequence ID" value="NZ_JASUZV010000001.1"/>
</dbReference>
<protein>
    <submittedName>
        <fullName evidence="2">AMP-binding protein</fullName>
    </submittedName>
</protein>
<evidence type="ECO:0000259" key="1">
    <source>
        <dbReference type="Pfam" id="PF00501"/>
    </source>
</evidence>
<dbReference type="PANTHER" id="PTHR45527:SF1">
    <property type="entry name" value="FATTY ACID SYNTHASE"/>
    <property type="match status" value="1"/>
</dbReference>
<sequence length="417" mass="46897">MIQKIKAWAQEAPHRQALVIDDKSYTYCDLLRMMNQTILDSKSSDVCFIVEHYPLDQLMTFLAALSLGIKPVICHPNLSPEVRLALASEASASDLRLEADFGILTSGTSGKPKILWRTMSSWLDFFAEQNRTFHINQKTALFLKGNFSFSGNLNMALAILYEGGQLVISDKPSPRSWVQLCQTCQVSHLYLLPSLLQVLASHLNSRDLDLSYIISSSQTLPVPLIRDLYDRQPTCDIIVFYGASELSFISWCKGREILDNPNLVGRAFKNVQIKLKNNKIYVTTPYAAVGVRCPYTVEDYGHFSKAGLILEGRPSDWANYAGTKLYLPRIRQKLLSCSFVKDAFCLKLSSHLAGDEVHAFLVLKDGISLPEAKKSIASVLLATEQPKYWHTIDAIPLMDSSKVDVQYLKELCQKRIH</sequence>
<dbReference type="PANTHER" id="PTHR45527">
    <property type="entry name" value="NONRIBOSOMAL PEPTIDE SYNTHETASE"/>
    <property type="match status" value="1"/>
</dbReference>
<dbReference type="InterPro" id="IPR042099">
    <property type="entry name" value="ANL_N_sf"/>
</dbReference>
<dbReference type="Gene3D" id="3.30.300.30">
    <property type="match status" value="1"/>
</dbReference>
<dbReference type="EMBL" id="JASUZV010000001">
    <property type="protein sequence ID" value="MDL5042766.1"/>
    <property type="molecule type" value="Genomic_DNA"/>
</dbReference>
<dbReference type="SUPFAM" id="SSF56801">
    <property type="entry name" value="Acetyl-CoA synthetase-like"/>
    <property type="match status" value="1"/>
</dbReference>
<evidence type="ECO:0000313" key="2">
    <source>
        <dbReference type="EMBL" id="MDL5042766.1"/>
    </source>
</evidence>
<feature type="domain" description="AMP-dependent synthetase/ligase" evidence="1">
    <location>
        <begin position="103"/>
        <end position="278"/>
    </location>
</feature>
<name>A0ABT7LQ66_9STRE</name>
<organism evidence="2 3">
    <name type="scientific">Streptococcus raffinosi</name>
    <dbReference type="NCBI Taxonomy" id="3053355"/>
    <lineage>
        <taxon>Bacteria</taxon>
        <taxon>Bacillati</taxon>
        <taxon>Bacillota</taxon>
        <taxon>Bacilli</taxon>
        <taxon>Lactobacillales</taxon>
        <taxon>Streptococcaceae</taxon>
        <taxon>Streptococcus</taxon>
    </lineage>
</organism>
<dbReference type="InterPro" id="IPR000873">
    <property type="entry name" value="AMP-dep_synth/lig_dom"/>
</dbReference>
<gene>
    <name evidence="2" type="ORF">QRD39_01410</name>
</gene>
<dbReference type="Pfam" id="PF00501">
    <property type="entry name" value="AMP-binding"/>
    <property type="match status" value="1"/>
</dbReference>
<evidence type="ECO:0000313" key="3">
    <source>
        <dbReference type="Proteomes" id="UP001529255"/>
    </source>
</evidence>
<accession>A0ABT7LQ66</accession>
<reference evidence="2 3" key="1">
    <citation type="submission" date="2023-06" db="EMBL/GenBank/DDBJ databases">
        <title>A potential novel species of Streptococcus isolated from human milk sample.</title>
        <authorList>
            <person name="Nguyen H.V."/>
            <person name="Trinh A.T.V."/>
            <person name="Hoang A.T.L."/>
            <person name="Bui L.N.H."/>
            <person name="Tran Q.T.L."/>
            <person name="Trinh T."/>
        </authorList>
    </citation>
    <scope>NUCLEOTIDE SEQUENCE [LARGE SCALE GENOMIC DNA]</scope>
    <source>
        <strain evidence="2 3">VTCC 12812</strain>
    </source>
</reference>
<dbReference type="Gene3D" id="3.40.50.12780">
    <property type="entry name" value="N-terminal domain of ligase-like"/>
    <property type="match status" value="2"/>
</dbReference>
<proteinExistence type="predicted"/>
<keyword evidence="3" id="KW-1185">Reference proteome</keyword>